<name>Q82P08_STRAW</name>
<feature type="region of interest" description="Disordered" evidence="2">
    <location>
        <begin position="1"/>
        <end position="24"/>
    </location>
</feature>
<gene>
    <name evidence="3" type="primary">potD3</name>
    <name evidence="3" type="ORF">SAVERM_1125</name>
</gene>
<reference evidence="3 4" key="2">
    <citation type="journal article" date="2003" name="Nat. Biotechnol.">
        <title>Complete genome sequence and comparative analysis of the industrial microorganism Streptomyces avermitilis.</title>
        <authorList>
            <person name="Ikeda H."/>
            <person name="Ishikawa J."/>
            <person name="Hanamoto A."/>
            <person name="Shinose M."/>
            <person name="Kikuchi H."/>
            <person name="Shiba T."/>
            <person name="Sakaki Y."/>
            <person name="Hattori M."/>
            <person name="Omura S."/>
        </authorList>
    </citation>
    <scope>NUCLEOTIDE SEQUENCE [LARGE SCALE GENOMIC DNA]</scope>
    <source>
        <strain evidence="4">ATCC 31267 / DSM 46492 / JCM 5070 / NBRC 14893 / NCIMB 12804 / NRRL 8165 / MA-4680</strain>
    </source>
</reference>
<sequence>MIRGAPTESGIPSPSAPSFHLSPPHPHTVEISLRLHRSFKAAAAAGALLLVSGCGLFTESDASSSAYGLNPPDLKAQSKLGKTEGQVNLIAWAGYVEDGSNDPKADWVSSFEQRTGCQVKSKVAASSDEMVKLMKTGNYDAVSASGDASLRLIASGDAAPVNTDLVPNYQDVFFGLKKQAWNSFDGQPYGIPHGRGANLLMYNTQQVKPAPTSWSAVFDDASPHKGHVTAYDSPIYIADAALYLRETQPGLNIENPYALDQDQFDAAVALLKDQNANVGEYWSDYLKEVSAFKSGDSTVGTTWQVIANLAADEGAKVKAVLPIEGATGWSDTWMISAKAKHPNCAYKWMNWIISPKVNAEVAEYYGEAPSNIKACDEISDDAFCDTYHATDEGYWKDIAFWTTPIEQCLDGRTEVKCVPYAKWVQAWTEIKG</sequence>
<dbReference type="EMBL" id="BA000030">
    <property type="protein sequence ID" value="BAC68835.1"/>
    <property type="molecule type" value="Genomic_DNA"/>
</dbReference>
<dbReference type="InterPro" id="IPR006059">
    <property type="entry name" value="SBP"/>
</dbReference>
<evidence type="ECO:0000256" key="2">
    <source>
        <dbReference type="SAM" id="MobiDB-lite"/>
    </source>
</evidence>
<evidence type="ECO:0000256" key="1">
    <source>
        <dbReference type="ARBA" id="ARBA00022729"/>
    </source>
</evidence>
<dbReference type="PANTHER" id="PTHR30222">
    <property type="entry name" value="SPERMIDINE/PUTRESCINE-BINDING PERIPLASMIC PROTEIN"/>
    <property type="match status" value="1"/>
</dbReference>
<dbReference type="AlphaFoldDB" id="Q82P08"/>
<evidence type="ECO:0000313" key="3">
    <source>
        <dbReference type="EMBL" id="BAC68835.1"/>
    </source>
</evidence>
<dbReference type="KEGG" id="sma:SAVERM_1125"/>
<reference evidence="3 4" key="1">
    <citation type="journal article" date="2001" name="Proc. Natl. Acad. Sci. U.S.A.">
        <title>Genome sequence of an industrial microorganism Streptomyces avermitilis: deducing the ability of producing secondary metabolites.</title>
        <authorList>
            <person name="Omura S."/>
            <person name="Ikeda H."/>
            <person name="Ishikawa J."/>
            <person name="Hanamoto A."/>
            <person name="Takahashi C."/>
            <person name="Shinose M."/>
            <person name="Takahashi Y."/>
            <person name="Horikawa H."/>
            <person name="Nakazawa H."/>
            <person name="Osonoe T."/>
            <person name="Kikuchi H."/>
            <person name="Shiba T."/>
            <person name="Sakaki Y."/>
            <person name="Hattori M."/>
        </authorList>
    </citation>
    <scope>NUCLEOTIDE SEQUENCE [LARGE SCALE GENOMIC DNA]</scope>
    <source>
        <strain evidence="4">ATCC 31267 / DSM 46492 / JCM 5070 / NBRC 14893 / NCIMB 12804 / NRRL 8165 / MA-4680</strain>
    </source>
</reference>
<dbReference type="HOGENOM" id="CLU_026974_1_5_11"/>
<organism evidence="3 4">
    <name type="scientific">Streptomyces avermitilis (strain ATCC 31267 / DSM 46492 / JCM 5070 / NBRC 14893 / NCIMB 12804 / NRRL 8165 / MA-4680)</name>
    <dbReference type="NCBI Taxonomy" id="227882"/>
    <lineage>
        <taxon>Bacteria</taxon>
        <taxon>Bacillati</taxon>
        <taxon>Actinomycetota</taxon>
        <taxon>Actinomycetes</taxon>
        <taxon>Kitasatosporales</taxon>
        <taxon>Streptomycetaceae</taxon>
        <taxon>Streptomyces</taxon>
    </lineage>
</organism>
<evidence type="ECO:0000313" key="4">
    <source>
        <dbReference type="Proteomes" id="UP000000428"/>
    </source>
</evidence>
<dbReference type="Pfam" id="PF13416">
    <property type="entry name" value="SBP_bac_8"/>
    <property type="match status" value="1"/>
</dbReference>
<dbReference type="eggNOG" id="COG0687">
    <property type="taxonomic scope" value="Bacteria"/>
</dbReference>
<proteinExistence type="predicted"/>
<keyword evidence="1" id="KW-0732">Signal</keyword>
<accession>Q82P08</accession>
<dbReference type="PANTHER" id="PTHR30222:SF18">
    <property type="entry name" value="BIFUNCTIONAL POLYHYDROXYBUTYRATE SYNTHASE _ ABC TRANSPORTER PERIPLASMIC BINDING PROTEIN-RELATED"/>
    <property type="match status" value="1"/>
</dbReference>
<dbReference type="Proteomes" id="UP000000428">
    <property type="component" value="Chromosome"/>
</dbReference>
<protein>
    <submittedName>
        <fullName evidence="3">Polyamine ABC transporter substrate-binding protein</fullName>
    </submittedName>
</protein>
<keyword evidence="4" id="KW-1185">Reference proteome</keyword>
<reference evidence="3 4" key="3">
    <citation type="journal article" date="2014" name="J. Ind. Microbiol. Biotechnol.">
        <title>Genome mining of the Streptomyces avermitilis genome and development of genome-minimized hosts for heterologous expression of biosynthetic gene clusters.</title>
        <authorList>
            <person name="Ikeda H."/>
            <person name="Shin-ya K."/>
            <person name="Omura S."/>
        </authorList>
    </citation>
    <scope>NUCLEOTIDE SEQUENCE [LARGE SCALE GENOMIC DNA]</scope>
    <source>
        <strain evidence="4">ATCC 31267 / DSM 46492 / JCM 5070 / NBRC 14893 / NCIMB 12804 / NRRL 8165 / MA-4680</strain>
    </source>
</reference>
<dbReference type="SUPFAM" id="SSF53850">
    <property type="entry name" value="Periplasmic binding protein-like II"/>
    <property type="match status" value="1"/>
</dbReference>
<dbReference type="CDD" id="cd13588">
    <property type="entry name" value="PBP2_polyamine_1"/>
    <property type="match status" value="1"/>
</dbReference>
<dbReference type="Gene3D" id="3.40.190.10">
    <property type="entry name" value="Periplasmic binding protein-like II"/>
    <property type="match status" value="2"/>
</dbReference>